<feature type="compositionally biased region" description="Polar residues" evidence="2">
    <location>
        <begin position="578"/>
        <end position="591"/>
    </location>
</feature>
<dbReference type="Gene3D" id="1.10.472.80">
    <property type="entry name" value="Ypt/Rab-GAP domain of gyp1p, domain 3"/>
    <property type="match status" value="1"/>
</dbReference>
<proteinExistence type="predicted"/>
<dbReference type="RefSeq" id="XP_038058177.1">
    <property type="nucleotide sequence ID" value="XM_038202249.1"/>
</dbReference>
<dbReference type="PANTHER" id="PTHR22957">
    <property type="entry name" value="TBC1 DOMAIN FAMILY MEMBER GTPASE-ACTIVATING PROTEIN"/>
    <property type="match status" value="1"/>
</dbReference>
<feature type="region of interest" description="Disordered" evidence="2">
    <location>
        <begin position="518"/>
        <end position="591"/>
    </location>
</feature>
<accession>A0A914A2W5</accession>
<evidence type="ECO:0000313" key="5">
    <source>
        <dbReference type="Proteomes" id="UP000887568"/>
    </source>
</evidence>
<dbReference type="InterPro" id="IPR035969">
    <property type="entry name" value="Rab-GAP_TBC_sf"/>
</dbReference>
<dbReference type="InterPro" id="IPR000195">
    <property type="entry name" value="Rab-GAP-TBC_dom"/>
</dbReference>
<dbReference type="Proteomes" id="UP000887568">
    <property type="component" value="Unplaced"/>
</dbReference>
<dbReference type="OrthoDB" id="27140at2759"/>
<dbReference type="Gene3D" id="1.10.8.270">
    <property type="entry name" value="putative rabgap domain of human tbc1 domain family member 14 like domains"/>
    <property type="match status" value="1"/>
</dbReference>
<dbReference type="PANTHER" id="PTHR22957:SF337">
    <property type="entry name" value="TBC1 DOMAIN FAMILY MEMBER 5"/>
    <property type="match status" value="1"/>
</dbReference>
<dbReference type="AlphaFoldDB" id="A0A914A2W5"/>
<keyword evidence="1" id="KW-0343">GTPase activation</keyword>
<evidence type="ECO:0000259" key="3">
    <source>
        <dbReference type="PROSITE" id="PS50086"/>
    </source>
</evidence>
<protein>
    <recommendedName>
        <fullName evidence="3">Rab-GAP TBC domain-containing protein</fullName>
    </recommendedName>
</protein>
<evidence type="ECO:0000256" key="2">
    <source>
        <dbReference type="SAM" id="MobiDB-lite"/>
    </source>
</evidence>
<feature type="region of interest" description="Disordered" evidence="2">
    <location>
        <begin position="69"/>
        <end position="95"/>
    </location>
</feature>
<evidence type="ECO:0000313" key="4">
    <source>
        <dbReference type="EnsemblMetazoa" id="XP_038058177.1"/>
    </source>
</evidence>
<dbReference type="FunFam" id="1.10.8.270:FF:000011">
    <property type="entry name" value="TBC1 domain family member 5"/>
    <property type="match status" value="1"/>
</dbReference>
<feature type="region of interest" description="Disordered" evidence="2">
    <location>
        <begin position="171"/>
        <end position="192"/>
    </location>
</feature>
<feature type="domain" description="Rab-GAP TBC" evidence="3">
    <location>
        <begin position="124"/>
        <end position="413"/>
    </location>
</feature>
<evidence type="ECO:0000256" key="1">
    <source>
        <dbReference type="ARBA" id="ARBA00022468"/>
    </source>
</evidence>
<dbReference type="FunFam" id="1.10.472.80:FF:000038">
    <property type="entry name" value="TBC1 domain family member 5"/>
    <property type="match status" value="1"/>
</dbReference>
<dbReference type="GeneID" id="119729611"/>
<organism evidence="4 5">
    <name type="scientific">Patiria miniata</name>
    <name type="common">Bat star</name>
    <name type="synonym">Asterina miniata</name>
    <dbReference type="NCBI Taxonomy" id="46514"/>
    <lineage>
        <taxon>Eukaryota</taxon>
        <taxon>Metazoa</taxon>
        <taxon>Echinodermata</taxon>
        <taxon>Eleutherozoa</taxon>
        <taxon>Asterozoa</taxon>
        <taxon>Asteroidea</taxon>
        <taxon>Valvatacea</taxon>
        <taxon>Valvatida</taxon>
        <taxon>Asterinidae</taxon>
        <taxon>Patiria</taxon>
    </lineage>
</organism>
<dbReference type="EnsemblMetazoa" id="XM_038202249.1">
    <property type="protein sequence ID" value="XP_038058177.1"/>
    <property type="gene ID" value="LOC119729611"/>
</dbReference>
<dbReference type="GO" id="GO:0005737">
    <property type="term" value="C:cytoplasm"/>
    <property type="evidence" value="ECO:0007669"/>
    <property type="project" value="UniProtKB-ARBA"/>
</dbReference>
<name>A0A914A2W5_PATMI</name>
<dbReference type="PROSITE" id="PS50086">
    <property type="entry name" value="TBC_RABGAP"/>
    <property type="match status" value="1"/>
</dbReference>
<dbReference type="Pfam" id="PF00566">
    <property type="entry name" value="RabGAP-TBC"/>
    <property type="match status" value="2"/>
</dbReference>
<dbReference type="GO" id="GO:0005096">
    <property type="term" value="F:GTPase activator activity"/>
    <property type="evidence" value="ECO:0007669"/>
    <property type="project" value="UniProtKB-KW"/>
</dbReference>
<dbReference type="SMART" id="SM00164">
    <property type="entry name" value="TBC"/>
    <property type="match status" value="1"/>
</dbReference>
<feature type="region of interest" description="Disordered" evidence="2">
    <location>
        <begin position="720"/>
        <end position="817"/>
    </location>
</feature>
<keyword evidence="5" id="KW-1185">Reference proteome</keyword>
<reference evidence="4" key="1">
    <citation type="submission" date="2022-11" db="UniProtKB">
        <authorList>
            <consortium name="EnsemblMetazoa"/>
        </authorList>
    </citation>
    <scope>IDENTIFICATION</scope>
</reference>
<feature type="compositionally biased region" description="Polar residues" evidence="2">
    <location>
        <begin position="760"/>
        <end position="791"/>
    </location>
</feature>
<dbReference type="SUPFAM" id="SSF47923">
    <property type="entry name" value="Ypt/Rab-GAP domain of gyp1p"/>
    <property type="match status" value="2"/>
</dbReference>
<sequence length="817" mass="92063">MSETSTTVPTAEDDIFAVLECFTPAEKKERILIQHSLDEDSVMLEDPFQQARGGNSGGRLAWAYPEDEAGNGEEVKGQGGGGETEGEASSSASTSNSYRDEWLRLFERPDYINVIKQEGLKGGLRSSRFRSVCWRVYLEVLPEHQDQWVASVQNDRERYAAIKRKYVVDPQTGSKSRDADLSLNNPLSQDEESPWNRFFQDKECRQEISQDVRRTFPEIEFFQTDEMHDMMVNILFCYCKEHEDLGYKQGMHEVLAPLIFILHCDQQAFLHAQEIKSQIPVVKGEREVVQEIMDPSFLEHDSYAMFYGLMDTMEPWYRHGTREEGALYRNASFKSAEPFSKPQECAPSSPLIKKLTKIQDVVLKMHDNELHLHLTRLDIQPQIFGIRWIRLLFGREFTLQDLLVLWDTIFADSITLDLIDYIFVAMLILVRELLLSGDYADCMTLLMRFPMVGDVRCLVDKALHLRDPKKFPRPPNYQFQILQHSEAGVVIQSNSRSPRRPNANGAFFSGPQITSNFGVAPKNKKTAAKTSGFGSLKRITNKGKQNEDRDPSQNASPSHPLAAPADVVSEVKSRPLKKTTSPQQETNMQSFSSEGIAVMTGSSMQTPKKENLGGLFSKSRSAGKKNQQKEQETDMLNQVALMQGKMNDVQNMCRYCATKMEAHLMQIQDEMVKLKLTQEDELLLAVAGLKQVKDILNGTLKFAQGMEEQEDLIINDDYYGKVEENPSPPVSKMDLSPESELDNDGTQPKVVELEDMDVTSPDSNSADSDQLTESTPMVGLNTSECNNNFNVTSTATADDASDDSRAKHDGNLVVASS</sequence>